<dbReference type="SUPFAM" id="SSF57302">
    <property type="entry name" value="Snake toxin-like"/>
    <property type="match status" value="2"/>
</dbReference>
<dbReference type="AlphaFoldDB" id="A0A8B8BIT9"/>
<dbReference type="PANTHER" id="PTHR46534">
    <property type="entry name" value="IGGFC_BINDING DOMAIN-CONTAINING PROTEIN"/>
    <property type="match status" value="1"/>
</dbReference>
<dbReference type="RefSeq" id="XP_022303272.1">
    <property type="nucleotide sequence ID" value="XM_022447564.1"/>
</dbReference>
<dbReference type="Pfam" id="PF17517">
    <property type="entry name" value="IgGFc_binding"/>
    <property type="match status" value="1"/>
</dbReference>
<dbReference type="KEGG" id="cvn:111110903"/>
<feature type="domain" description="IgGFc-binding protein N-terminal" evidence="2">
    <location>
        <begin position="327"/>
        <end position="622"/>
    </location>
</feature>
<organism evidence="3 4">
    <name type="scientific">Crassostrea virginica</name>
    <name type="common">Eastern oyster</name>
    <dbReference type="NCBI Taxonomy" id="6565"/>
    <lineage>
        <taxon>Eukaryota</taxon>
        <taxon>Metazoa</taxon>
        <taxon>Spiralia</taxon>
        <taxon>Lophotrochozoa</taxon>
        <taxon>Mollusca</taxon>
        <taxon>Bivalvia</taxon>
        <taxon>Autobranchia</taxon>
        <taxon>Pteriomorphia</taxon>
        <taxon>Ostreida</taxon>
        <taxon>Ostreoidea</taxon>
        <taxon>Ostreidae</taxon>
        <taxon>Crassostrea</taxon>
    </lineage>
</organism>
<sequence length="638" mass="71142">MITIEIRLLLFLCSVTGSAGLYCLSCVDGVSPRHCHTVRNCSNGEVCFTESHYSENGEMVFDTGCGTPETCHSGRNTRYNLKSAHGVDPHYHHSECLECCSSDLCNNQGCGQPGYPAVSTRGPVCFDCQQVSHPMLCDKVKVCEKNQDCYLQKEVEFGDVFYATSCINKHACTSSLQIFGKRRSVHCSHCCQTDLCNNNCGAPFSSSSITTQTIPTTKEPLHTGSQGEEFLVLFMGNFPLARRSQNAYILSSLEGRSSVNITSSPHLEHTISSNVDSILNFTSNINISLPYNLTCQYFLKETKAVFFQTSELSTVIIFDAFYNYSTDGTLIIPTRKLSTEYLVSTSDPDYIDDLSQFAVGSLHSKTNVHIKFNIRNNATITLFGNNYYTGETCSISLEKFETIQIGYVRDLSGTFVTGNKPFALFSGNRCKYFRGSVCSHMVSQLPPVREYDNEYIIPCFFKNIKTLSQVISPVRNTVNITIGTTTTTMVLQAHEYYNFEISSNLTAIVKADHPVMVTGFAMGSDTNDPYMTVIPGIHHYLDYYKIIVPENYTDNYLCVIVPRQSLSNLRINNLSVYRFTTVFQSEEVSSRKTYTIRILSVSQGVYVLKTTDQVGVGLLVYGHRAHDGYGYAGNFVLP</sequence>
<evidence type="ECO:0000313" key="3">
    <source>
        <dbReference type="Proteomes" id="UP000694844"/>
    </source>
</evidence>
<dbReference type="InterPro" id="IPR035234">
    <property type="entry name" value="IgGFc-bd_N"/>
</dbReference>
<evidence type="ECO:0000259" key="2">
    <source>
        <dbReference type="Pfam" id="PF17517"/>
    </source>
</evidence>
<keyword evidence="3" id="KW-1185">Reference proteome</keyword>
<protein>
    <submittedName>
        <fullName evidence="4">IgGFc-binding protein-like</fullName>
    </submittedName>
</protein>
<evidence type="ECO:0000256" key="1">
    <source>
        <dbReference type="SAM" id="SignalP"/>
    </source>
</evidence>
<dbReference type="Proteomes" id="UP000694844">
    <property type="component" value="Chromosome 9"/>
</dbReference>
<dbReference type="InterPro" id="IPR045860">
    <property type="entry name" value="Snake_toxin-like_sf"/>
</dbReference>
<dbReference type="OrthoDB" id="6161064at2759"/>
<dbReference type="GeneID" id="111110903"/>
<accession>A0A8B8BIT9</accession>
<proteinExistence type="predicted"/>
<dbReference type="PANTHER" id="PTHR46534:SF1">
    <property type="entry name" value="IGGFC-BINDING PROTEIN N-TERMINAL DOMAIN-CONTAINING PROTEIN"/>
    <property type="match status" value="1"/>
</dbReference>
<feature type="chain" id="PRO_5034820196" evidence="1">
    <location>
        <begin position="21"/>
        <end position="638"/>
    </location>
</feature>
<feature type="signal peptide" evidence="1">
    <location>
        <begin position="1"/>
        <end position="20"/>
    </location>
</feature>
<gene>
    <name evidence="4" type="primary">LOC111110903</name>
</gene>
<name>A0A8B8BIT9_CRAVI</name>
<keyword evidence="1" id="KW-0732">Signal</keyword>
<reference evidence="4" key="1">
    <citation type="submission" date="2025-08" db="UniProtKB">
        <authorList>
            <consortium name="RefSeq"/>
        </authorList>
    </citation>
    <scope>IDENTIFICATION</scope>
    <source>
        <tissue evidence="4">Whole sample</tissue>
    </source>
</reference>
<evidence type="ECO:0000313" key="4">
    <source>
        <dbReference type="RefSeq" id="XP_022303272.1"/>
    </source>
</evidence>